<dbReference type="EMBL" id="VYGV01000006">
    <property type="protein sequence ID" value="NWF45265.1"/>
    <property type="molecule type" value="Genomic_DNA"/>
</dbReference>
<dbReference type="Gene3D" id="3.40.30.10">
    <property type="entry name" value="Glutaredoxin"/>
    <property type="match status" value="1"/>
</dbReference>
<evidence type="ECO:0000313" key="3">
    <source>
        <dbReference type="Proteomes" id="UP000545507"/>
    </source>
</evidence>
<dbReference type="InterPro" id="IPR036249">
    <property type="entry name" value="Thioredoxin-like_sf"/>
</dbReference>
<dbReference type="RefSeq" id="WP_177135050.1">
    <property type="nucleotide sequence ID" value="NZ_VYGV01000006.1"/>
</dbReference>
<dbReference type="PROSITE" id="PS51352">
    <property type="entry name" value="THIOREDOXIN_2"/>
    <property type="match status" value="1"/>
</dbReference>
<dbReference type="InterPro" id="IPR013766">
    <property type="entry name" value="Thioredoxin_domain"/>
</dbReference>
<evidence type="ECO:0000259" key="1">
    <source>
        <dbReference type="PROSITE" id="PS51352"/>
    </source>
</evidence>
<comment type="caution">
    <text evidence="2">The sequence shown here is derived from an EMBL/GenBank/DDBJ whole genome shotgun (WGS) entry which is preliminary data.</text>
</comment>
<dbReference type="InterPro" id="IPR050553">
    <property type="entry name" value="Thioredoxin_ResA/DsbE_sf"/>
</dbReference>
<dbReference type="GO" id="GO:0016491">
    <property type="term" value="F:oxidoreductase activity"/>
    <property type="evidence" value="ECO:0007669"/>
    <property type="project" value="InterPro"/>
</dbReference>
<dbReference type="PANTHER" id="PTHR42852:SF17">
    <property type="entry name" value="THIOREDOXIN-LIKE PROTEIN HI_1115"/>
    <property type="match status" value="1"/>
</dbReference>
<gene>
    <name evidence="2" type="ORF">F3K02_08365</name>
</gene>
<keyword evidence="3" id="KW-1185">Reference proteome</keyword>
<name>A0A7Y8GUT2_9BURK</name>
<reference evidence="2 3" key="1">
    <citation type="submission" date="2019-09" db="EMBL/GenBank/DDBJ databases">
        <title>Hydrogenophaga aromatica sp. nov., isolated from a para-xylene-degrading enrichment culture.</title>
        <authorList>
            <person name="Tancsics A."/>
            <person name="Banerjee S."/>
        </authorList>
    </citation>
    <scope>NUCLEOTIDE SEQUENCE [LARGE SCALE GENOMIC DNA]</scope>
    <source>
        <strain evidence="2 3">D2P1</strain>
    </source>
</reference>
<evidence type="ECO:0000313" key="2">
    <source>
        <dbReference type="EMBL" id="NWF45265.1"/>
    </source>
</evidence>
<dbReference type="AlphaFoldDB" id="A0A7Y8GUT2"/>
<sequence>MNAAHGWWIRLRQNLRTRWKNHLGTLAMVLAVVFGVQAWQTRNVPSGPAPELAFTLIGPDGSRVDTTLADWRAQHPGQPVVLHIWAEWCPICRTEEHSVTRLARDWPVLTVAMQSGPADAVARVLAKRELPWATAIDPRGALAQTLGFRAVPAFVVVDADGRLRSASVGYTSEIGMRLRLWWAKLV</sequence>
<protein>
    <submittedName>
        <fullName evidence="2">Redoxin family protein</fullName>
    </submittedName>
</protein>
<dbReference type="Pfam" id="PF08534">
    <property type="entry name" value="Redoxin"/>
    <property type="match status" value="1"/>
</dbReference>
<feature type="domain" description="Thioredoxin" evidence="1">
    <location>
        <begin position="43"/>
        <end position="186"/>
    </location>
</feature>
<proteinExistence type="predicted"/>
<accession>A0A7Y8GUT2</accession>
<organism evidence="2 3">
    <name type="scientific">Hydrogenophaga aromaticivorans</name>
    <dbReference type="NCBI Taxonomy" id="2610898"/>
    <lineage>
        <taxon>Bacteria</taxon>
        <taxon>Pseudomonadati</taxon>
        <taxon>Pseudomonadota</taxon>
        <taxon>Betaproteobacteria</taxon>
        <taxon>Burkholderiales</taxon>
        <taxon>Comamonadaceae</taxon>
        <taxon>Hydrogenophaga</taxon>
    </lineage>
</organism>
<dbReference type="InterPro" id="IPR013740">
    <property type="entry name" value="Redoxin"/>
</dbReference>
<dbReference type="SUPFAM" id="SSF52833">
    <property type="entry name" value="Thioredoxin-like"/>
    <property type="match status" value="1"/>
</dbReference>
<dbReference type="Proteomes" id="UP000545507">
    <property type="component" value="Unassembled WGS sequence"/>
</dbReference>
<dbReference type="PANTHER" id="PTHR42852">
    <property type="entry name" value="THIOL:DISULFIDE INTERCHANGE PROTEIN DSBE"/>
    <property type="match status" value="1"/>
</dbReference>